<feature type="transmembrane region" description="Helical" evidence="5">
    <location>
        <begin position="205"/>
        <end position="223"/>
    </location>
</feature>
<feature type="transmembrane region" description="Helical" evidence="5">
    <location>
        <begin position="51"/>
        <end position="68"/>
    </location>
</feature>
<feature type="transmembrane region" description="Helical" evidence="5">
    <location>
        <begin position="259"/>
        <end position="276"/>
    </location>
</feature>
<dbReference type="GO" id="GO:0003677">
    <property type="term" value="F:DNA binding"/>
    <property type="evidence" value="ECO:0007669"/>
    <property type="project" value="UniProtKB-KW"/>
</dbReference>
<feature type="transmembrane region" description="Helical" evidence="5">
    <location>
        <begin position="229"/>
        <end position="247"/>
    </location>
</feature>
<evidence type="ECO:0000256" key="1">
    <source>
        <dbReference type="ARBA" id="ARBA00023015"/>
    </source>
</evidence>
<accession>A0A369LKY6</accession>
<evidence type="ECO:0000256" key="3">
    <source>
        <dbReference type="ARBA" id="ARBA00023163"/>
    </source>
</evidence>
<dbReference type="EMBL" id="PPTO01000004">
    <property type="protein sequence ID" value="RDB59834.1"/>
    <property type="molecule type" value="Genomic_DNA"/>
</dbReference>
<feature type="transmembrane region" description="Helical" evidence="5">
    <location>
        <begin position="107"/>
        <end position="128"/>
    </location>
</feature>
<organism evidence="7 8">
    <name type="scientific">Slackia isoflavoniconvertens</name>
    <dbReference type="NCBI Taxonomy" id="572010"/>
    <lineage>
        <taxon>Bacteria</taxon>
        <taxon>Bacillati</taxon>
        <taxon>Actinomycetota</taxon>
        <taxon>Coriobacteriia</taxon>
        <taxon>Eggerthellales</taxon>
        <taxon>Eggerthellaceae</taxon>
        <taxon>Slackia</taxon>
    </lineage>
</organism>
<feature type="transmembrane region" description="Helical" evidence="5">
    <location>
        <begin position="282"/>
        <end position="304"/>
    </location>
</feature>
<evidence type="ECO:0000313" key="7">
    <source>
        <dbReference type="EMBL" id="RDB59834.1"/>
    </source>
</evidence>
<evidence type="ECO:0000256" key="2">
    <source>
        <dbReference type="ARBA" id="ARBA00023125"/>
    </source>
</evidence>
<protein>
    <recommendedName>
        <fullName evidence="6">HTH luxR-type domain-containing protein</fullName>
    </recommendedName>
</protein>
<feature type="region of interest" description="Disordered" evidence="4">
    <location>
        <begin position="387"/>
        <end position="409"/>
    </location>
</feature>
<feature type="transmembrane region" description="Helical" evidence="5">
    <location>
        <begin position="80"/>
        <end position="101"/>
    </location>
</feature>
<sequence length="492" mass="51700">MNVSYPPRKACPSMVTRTEACSFLAVTLCSTGLSLFGMYGTMYAGDSAVQVWPFSPALALASLVAFLVAPRVGRLSDHRWAVPVAVGGMFCGAFLASAFAGTPFLDVAALAGYLLLAFCSLAIIVLWFETMLSPSSLSLRVIVVFATLTGIAISYFVPFTTAAALYAGAALNAVAAALFLTLPAGEGPASRAVAKRELSFRPQTVVGVVIVAFAGHLVSYATTPEGNPFSGTVAVCCLLCGVVLWACMLWRDDSSHANLVRCIALAVVAAYVLQVAPPQADWLVLGACGVAGTLIWVGVIAAALEICTYATTPPLRIIGGAFFLLTGVSLVTTAFSFAAPEAIAALSSPLFCKIMVLVVVAVGLWLLNANELNLLFWGTPATVEPGLSSSGKAEESGTHAQPESRPDVESCVSIQSRQEALRHLARDAGLSRREEEVFDLLAAGRSAPFIAETLYVETSTAKSHIARIYSKLGVHTRQELLNLVEDARAGQE</sequence>
<dbReference type="InterPro" id="IPR016032">
    <property type="entry name" value="Sig_transdc_resp-reg_C-effctor"/>
</dbReference>
<dbReference type="GO" id="GO:0006355">
    <property type="term" value="P:regulation of DNA-templated transcription"/>
    <property type="evidence" value="ECO:0007669"/>
    <property type="project" value="InterPro"/>
</dbReference>
<comment type="caution">
    <text evidence="7">The sequence shown here is derived from an EMBL/GenBank/DDBJ whole genome shotgun (WGS) entry which is preliminary data.</text>
</comment>
<dbReference type="CDD" id="cd06170">
    <property type="entry name" value="LuxR_C_like"/>
    <property type="match status" value="1"/>
</dbReference>
<name>A0A369LKY6_9ACTN</name>
<keyword evidence="2" id="KW-0238">DNA-binding</keyword>
<keyword evidence="5" id="KW-1133">Transmembrane helix</keyword>
<gene>
    <name evidence="7" type="ORF">C1881_03920</name>
</gene>
<evidence type="ECO:0000256" key="5">
    <source>
        <dbReference type="SAM" id="Phobius"/>
    </source>
</evidence>
<dbReference type="PROSITE" id="PS50043">
    <property type="entry name" value="HTH_LUXR_2"/>
    <property type="match status" value="1"/>
</dbReference>
<keyword evidence="5" id="KW-0812">Transmembrane</keyword>
<dbReference type="PANTHER" id="PTHR44688">
    <property type="entry name" value="DNA-BINDING TRANSCRIPTIONAL ACTIVATOR DEVR_DOSR"/>
    <property type="match status" value="1"/>
</dbReference>
<feature type="transmembrane region" description="Helical" evidence="5">
    <location>
        <begin position="163"/>
        <end position="184"/>
    </location>
</feature>
<evidence type="ECO:0000259" key="6">
    <source>
        <dbReference type="PROSITE" id="PS50043"/>
    </source>
</evidence>
<dbReference type="Pfam" id="PF00196">
    <property type="entry name" value="GerE"/>
    <property type="match status" value="1"/>
</dbReference>
<evidence type="ECO:0000256" key="4">
    <source>
        <dbReference type="SAM" id="MobiDB-lite"/>
    </source>
</evidence>
<keyword evidence="1" id="KW-0805">Transcription regulation</keyword>
<feature type="transmembrane region" description="Helical" evidence="5">
    <location>
        <begin position="343"/>
        <end position="367"/>
    </location>
</feature>
<dbReference type="AlphaFoldDB" id="A0A369LKY6"/>
<dbReference type="SMART" id="SM00421">
    <property type="entry name" value="HTH_LUXR"/>
    <property type="match status" value="1"/>
</dbReference>
<evidence type="ECO:0000313" key="8">
    <source>
        <dbReference type="Proteomes" id="UP000253975"/>
    </source>
</evidence>
<dbReference type="InterPro" id="IPR036388">
    <property type="entry name" value="WH-like_DNA-bd_sf"/>
</dbReference>
<feature type="transmembrane region" description="Helical" evidence="5">
    <location>
        <begin position="20"/>
        <end position="39"/>
    </location>
</feature>
<dbReference type="SUPFAM" id="SSF46894">
    <property type="entry name" value="C-terminal effector domain of the bipartite response regulators"/>
    <property type="match status" value="1"/>
</dbReference>
<reference evidence="7 8" key="1">
    <citation type="journal article" date="2018" name="Elife">
        <title>Discovery and characterization of a prevalent human gut bacterial enzyme sufficient for the inactivation of a family of plant toxins.</title>
        <authorList>
            <person name="Koppel N."/>
            <person name="Bisanz J.E."/>
            <person name="Pandelia M.E."/>
            <person name="Turnbaugh P.J."/>
            <person name="Balskus E.P."/>
        </authorList>
    </citation>
    <scope>NUCLEOTIDE SEQUENCE [LARGE SCALE GENOMIC DNA]</scope>
    <source>
        <strain evidence="7 8">OB21 GAM31</strain>
    </source>
</reference>
<dbReference type="Proteomes" id="UP000253975">
    <property type="component" value="Unassembled WGS sequence"/>
</dbReference>
<feature type="compositionally biased region" description="Basic and acidic residues" evidence="4">
    <location>
        <begin position="392"/>
        <end position="408"/>
    </location>
</feature>
<keyword evidence="3" id="KW-0804">Transcription</keyword>
<keyword evidence="5" id="KW-0472">Membrane</keyword>
<dbReference type="InterPro" id="IPR000792">
    <property type="entry name" value="Tscrpt_reg_LuxR_C"/>
</dbReference>
<proteinExistence type="predicted"/>
<feature type="transmembrane region" description="Helical" evidence="5">
    <location>
        <begin position="316"/>
        <end position="337"/>
    </location>
</feature>
<dbReference type="PRINTS" id="PR00038">
    <property type="entry name" value="HTHLUXR"/>
</dbReference>
<dbReference type="Gene3D" id="1.10.10.10">
    <property type="entry name" value="Winged helix-like DNA-binding domain superfamily/Winged helix DNA-binding domain"/>
    <property type="match status" value="1"/>
</dbReference>
<feature type="domain" description="HTH luxR-type" evidence="6">
    <location>
        <begin position="423"/>
        <end position="488"/>
    </location>
</feature>
<dbReference type="PANTHER" id="PTHR44688:SF16">
    <property type="entry name" value="DNA-BINDING TRANSCRIPTIONAL ACTIVATOR DEVR_DOSR"/>
    <property type="match status" value="1"/>
</dbReference>
<feature type="transmembrane region" description="Helical" evidence="5">
    <location>
        <begin position="137"/>
        <end position="157"/>
    </location>
</feature>